<dbReference type="EMBL" id="CAEY01000030">
    <property type="status" value="NOT_ANNOTATED_CDS"/>
    <property type="molecule type" value="Genomic_DNA"/>
</dbReference>
<evidence type="ECO:0000313" key="2">
    <source>
        <dbReference type="Proteomes" id="UP000015104"/>
    </source>
</evidence>
<dbReference type="EnsemblMetazoa" id="tetur10g01180.1">
    <property type="protein sequence ID" value="tetur10g01180.1"/>
    <property type="gene ID" value="tetur10g01180"/>
</dbReference>
<proteinExistence type="predicted"/>
<organism evidence="1 2">
    <name type="scientific">Tetranychus urticae</name>
    <name type="common">Two-spotted spider mite</name>
    <dbReference type="NCBI Taxonomy" id="32264"/>
    <lineage>
        <taxon>Eukaryota</taxon>
        <taxon>Metazoa</taxon>
        <taxon>Ecdysozoa</taxon>
        <taxon>Arthropoda</taxon>
        <taxon>Chelicerata</taxon>
        <taxon>Arachnida</taxon>
        <taxon>Acari</taxon>
        <taxon>Acariformes</taxon>
        <taxon>Trombidiformes</taxon>
        <taxon>Prostigmata</taxon>
        <taxon>Eleutherengona</taxon>
        <taxon>Raphignathae</taxon>
        <taxon>Tetranychoidea</taxon>
        <taxon>Tetranychidae</taxon>
        <taxon>Tetranychus</taxon>
    </lineage>
</organism>
<dbReference type="HOGENOM" id="CLU_3392806_0_0_1"/>
<sequence>MTDKDVRYGAMTQRILTTWCYIFPSKEISIPD</sequence>
<evidence type="ECO:0000313" key="1">
    <source>
        <dbReference type="EnsemblMetazoa" id="tetur10g01180.1"/>
    </source>
</evidence>
<dbReference type="Proteomes" id="UP000015104">
    <property type="component" value="Unassembled WGS sequence"/>
</dbReference>
<dbReference type="AlphaFoldDB" id="T1KEY4"/>
<reference evidence="2" key="1">
    <citation type="submission" date="2011-08" db="EMBL/GenBank/DDBJ databases">
        <authorList>
            <person name="Rombauts S."/>
        </authorList>
    </citation>
    <scope>NUCLEOTIDE SEQUENCE</scope>
    <source>
        <strain evidence="2">London</strain>
    </source>
</reference>
<protein>
    <submittedName>
        <fullName evidence="1">Uncharacterized protein</fullName>
    </submittedName>
</protein>
<name>T1KEY4_TETUR</name>
<keyword evidence="2" id="KW-1185">Reference proteome</keyword>
<accession>T1KEY4</accession>
<reference evidence="1" key="2">
    <citation type="submission" date="2015-06" db="UniProtKB">
        <authorList>
            <consortium name="EnsemblMetazoa"/>
        </authorList>
    </citation>
    <scope>IDENTIFICATION</scope>
</reference>